<proteinExistence type="predicted"/>
<evidence type="ECO:0000313" key="2">
    <source>
        <dbReference type="Proteomes" id="UP000366872"/>
    </source>
</evidence>
<name>A0A6C2U5G1_PONDE</name>
<gene>
    <name evidence="1" type="ORF">PDESU_03303</name>
</gene>
<dbReference type="RefSeq" id="WP_136080368.1">
    <property type="nucleotide sequence ID" value="NZ_CAAHFG010000002.1"/>
</dbReference>
<sequence>MVRAEELRTSYAGLPPLFPRRQDRWHIPRECEGGTVYILGGGPSFDPAQHAEALRGKMVIGCNEAFKLGAELVDWCHFTDLQWWIEHQSELEAYTGTVTTCQKLVTDERIKLLGGMGSGVEFEDSSRIGINRNSGLGAMNIAVHLGAVRIVLLGFDMCGQSDAHHWYEREERGSKDGTYRMHRKYALSVWEDLEAHGGIEVVNASPNSTLPFWPKTTIEEVLG</sequence>
<keyword evidence="2" id="KW-1185">Reference proteome</keyword>
<dbReference type="EMBL" id="CAAHFG010000002">
    <property type="protein sequence ID" value="VGO14734.1"/>
    <property type="molecule type" value="Genomic_DNA"/>
</dbReference>
<accession>A0A6C2U5G1</accession>
<dbReference type="AlphaFoldDB" id="A0A6C2U5G1"/>
<dbReference type="Gene3D" id="3.90.1480.10">
    <property type="entry name" value="Alpha-2,3-sialyltransferase"/>
    <property type="match status" value="1"/>
</dbReference>
<protein>
    <submittedName>
        <fullName evidence="1">Uncharacterized protein</fullName>
    </submittedName>
</protein>
<dbReference type="Proteomes" id="UP000366872">
    <property type="component" value="Unassembled WGS sequence"/>
</dbReference>
<evidence type="ECO:0000313" key="1">
    <source>
        <dbReference type="EMBL" id="VGO14734.1"/>
    </source>
</evidence>
<reference evidence="1 2" key="1">
    <citation type="submission" date="2019-04" db="EMBL/GenBank/DDBJ databases">
        <authorList>
            <person name="Van Vliet M D."/>
        </authorList>
    </citation>
    <scope>NUCLEOTIDE SEQUENCE [LARGE SCALE GENOMIC DNA]</scope>
    <source>
        <strain evidence="1 2">F1</strain>
    </source>
</reference>
<organism evidence="1 2">
    <name type="scientific">Pontiella desulfatans</name>
    <dbReference type="NCBI Taxonomy" id="2750659"/>
    <lineage>
        <taxon>Bacteria</taxon>
        <taxon>Pseudomonadati</taxon>
        <taxon>Kiritimatiellota</taxon>
        <taxon>Kiritimatiellia</taxon>
        <taxon>Kiritimatiellales</taxon>
        <taxon>Pontiellaceae</taxon>
        <taxon>Pontiella</taxon>
    </lineage>
</organism>